<protein>
    <submittedName>
        <fullName evidence="1">Uncharacterized protein</fullName>
    </submittedName>
</protein>
<dbReference type="STRING" id="47839.BN973_03616"/>
<evidence type="ECO:0000313" key="1">
    <source>
        <dbReference type="EMBL" id="CDO89243.1"/>
    </source>
</evidence>
<name>A0A024K187_9MYCO</name>
<reference evidence="1" key="2">
    <citation type="submission" date="2014-04" db="EMBL/GenBank/DDBJ databases">
        <authorList>
            <person name="Urmite Genomes U."/>
        </authorList>
    </citation>
    <scope>NUCLEOTIDE SEQUENCE</scope>
    <source>
        <strain evidence="1">DSM 44626</strain>
    </source>
</reference>
<dbReference type="Proteomes" id="UP000028880">
    <property type="component" value="Unassembled WGS sequence"/>
</dbReference>
<dbReference type="HOGENOM" id="CLU_2826568_0_0_11"/>
<gene>
    <name evidence="1" type="ORF">BN973_03616</name>
</gene>
<reference evidence="1" key="1">
    <citation type="journal article" date="2014" name="Genome Announc.">
        <title>Draft Genome Sequence of Mycobacterium triplex DSM 44626.</title>
        <authorList>
            <person name="Sassi M."/>
            <person name="Croce O."/>
            <person name="Robert C."/>
            <person name="Raoult D."/>
            <person name="Drancourt M."/>
        </authorList>
    </citation>
    <scope>NUCLEOTIDE SEQUENCE [LARGE SCALE GENOMIC DNA]</scope>
    <source>
        <strain evidence="1">DSM 44626</strain>
    </source>
</reference>
<accession>A0A024K187</accession>
<dbReference type="AlphaFoldDB" id="A0A024K187"/>
<sequence>MARRQYIGCVPTKSMVSRSEYIDADTAHRDHCHEAVTRYRATSARDARWIETVTVLAGHARFADSH</sequence>
<dbReference type="EMBL" id="HG964446">
    <property type="protein sequence ID" value="CDO89243.1"/>
    <property type="molecule type" value="Genomic_DNA"/>
</dbReference>
<organism evidence="1">
    <name type="scientific">Mycobacterium triplex</name>
    <dbReference type="NCBI Taxonomy" id="47839"/>
    <lineage>
        <taxon>Bacteria</taxon>
        <taxon>Bacillati</taxon>
        <taxon>Actinomycetota</taxon>
        <taxon>Actinomycetes</taxon>
        <taxon>Mycobacteriales</taxon>
        <taxon>Mycobacteriaceae</taxon>
        <taxon>Mycobacterium</taxon>
        <taxon>Mycobacterium simiae complex</taxon>
    </lineage>
</organism>
<proteinExistence type="predicted"/>